<gene>
    <name evidence="1" type="ORF">VST7929_02517</name>
</gene>
<dbReference type="InterPro" id="IPR036388">
    <property type="entry name" value="WH-like_DNA-bd_sf"/>
</dbReference>
<name>A0ABM8ZW92_9VIBR</name>
<dbReference type="InterPro" id="IPR036390">
    <property type="entry name" value="WH_DNA-bd_sf"/>
</dbReference>
<organism evidence="1 2">
    <name type="scientific">Vibrio stylophorae</name>
    <dbReference type="NCBI Taxonomy" id="659351"/>
    <lineage>
        <taxon>Bacteria</taxon>
        <taxon>Pseudomonadati</taxon>
        <taxon>Pseudomonadota</taxon>
        <taxon>Gammaproteobacteria</taxon>
        <taxon>Vibrionales</taxon>
        <taxon>Vibrionaceae</taxon>
        <taxon>Vibrio</taxon>
    </lineage>
</organism>
<sequence>MKTPEKILHSLKRDGDQTAQQLGERYAMTAMGARQHLQKLVHQGLVEGYDVKVAVGRPQRRWRLTAKSHEQFDNRHGDLSIQLLSAVQEHFGSDGLERVIHSREQQTLARYRQLLDLSQPLHDLLIAIAKIRSDEGYMAHVESHPQQGYLLIERHCPLLDAAQHCQQLCRSELSLLEQLLSPLYQVHRESLISQGQRVCCYHIHTN</sequence>
<dbReference type="RefSeq" id="WP_237467431.1">
    <property type="nucleotide sequence ID" value="NZ_CAKLDI010000001.1"/>
</dbReference>
<dbReference type="SUPFAM" id="SSF46785">
    <property type="entry name" value="Winged helix' DNA-binding domain"/>
    <property type="match status" value="1"/>
</dbReference>
<reference evidence="1" key="1">
    <citation type="submission" date="2021-11" db="EMBL/GenBank/DDBJ databases">
        <authorList>
            <person name="Rodrigo-Torres L."/>
            <person name="Arahal R. D."/>
            <person name="Lucena T."/>
        </authorList>
    </citation>
    <scope>NUCLEOTIDE SEQUENCE</scope>
    <source>
        <strain evidence="1">CECT 7929</strain>
    </source>
</reference>
<evidence type="ECO:0000313" key="1">
    <source>
        <dbReference type="EMBL" id="CAH0534573.1"/>
    </source>
</evidence>
<proteinExistence type="predicted"/>
<protein>
    <recommendedName>
        <fullName evidence="3">Transcriptional regulator</fullName>
    </recommendedName>
</protein>
<comment type="caution">
    <text evidence="1">The sequence shown here is derived from an EMBL/GenBank/DDBJ whole genome shotgun (WGS) entry which is preliminary data.</text>
</comment>
<evidence type="ECO:0000313" key="2">
    <source>
        <dbReference type="Proteomes" id="UP000838672"/>
    </source>
</evidence>
<keyword evidence="2" id="KW-1185">Reference proteome</keyword>
<dbReference type="EMBL" id="CAKLDI010000001">
    <property type="protein sequence ID" value="CAH0534573.1"/>
    <property type="molecule type" value="Genomic_DNA"/>
</dbReference>
<dbReference type="Gene3D" id="1.10.10.10">
    <property type="entry name" value="Winged helix-like DNA-binding domain superfamily/Winged helix DNA-binding domain"/>
    <property type="match status" value="1"/>
</dbReference>
<accession>A0ABM8ZW92</accession>
<evidence type="ECO:0008006" key="3">
    <source>
        <dbReference type="Google" id="ProtNLM"/>
    </source>
</evidence>
<dbReference type="Proteomes" id="UP000838672">
    <property type="component" value="Unassembled WGS sequence"/>
</dbReference>